<feature type="transmembrane region" description="Helical" evidence="1">
    <location>
        <begin position="467"/>
        <end position="489"/>
    </location>
</feature>
<dbReference type="EMBL" id="CAJHNJ030000098">
    <property type="protein sequence ID" value="CAG9135242.1"/>
    <property type="molecule type" value="Genomic_DNA"/>
</dbReference>
<evidence type="ECO:0000313" key="3">
    <source>
        <dbReference type="Proteomes" id="UP000653454"/>
    </source>
</evidence>
<dbReference type="PANTHER" id="PTHR35270:SF2">
    <property type="entry name" value="FUSELESS, ISOFORM A"/>
    <property type="match status" value="1"/>
</dbReference>
<feature type="transmembrane region" description="Helical" evidence="1">
    <location>
        <begin position="91"/>
        <end position="111"/>
    </location>
</feature>
<feature type="transmembrane region" description="Helical" evidence="1">
    <location>
        <begin position="436"/>
        <end position="455"/>
    </location>
</feature>
<feature type="transmembrane region" description="Helical" evidence="1">
    <location>
        <begin position="271"/>
        <end position="296"/>
    </location>
</feature>
<keyword evidence="1" id="KW-0472">Membrane</keyword>
<reference evidence="2" key="1">
    <citation type="submission" date="2020-11" db="EMBL/GenBank/DDBJ databases">
        <authorList>
            <person name="Whiteford S."/>
        </authorList>
    </citation>
    <scope>NUCLEOTIDE SEQUENCE</scope>
</reference>
<accession>A0A8S4G8I2</accession>
<dbReference type="Proteomes" id="UP000653454">
    <property type="component" value="Unassembled WGS sequence"/>
</dbReference>
<proteinExistence type="predicted"/>
<dbReference type="PANTHER" id="PTHR35270">
    <property type="entry name" value="FUSELESS, ISOFORM A"/>
    <property type="match status" value="1"/>
</dbReference>
<dbReference type="InterPro" id="IPR032751">
    <property type="entry name" value="Fuseless"/>
</dbReference>
<sequence>MDRSPRAFPFAQSFLVGIVIHVCFALGRPYLLARSVGAWRRSGGAGRWLRERLLSRVYHYVFTLGCILHWRGGWGLFDMLVEAALPDATDVHRPVLIAFLVTVLLLAAAALRAARNVLAAPYFVVTDGKEATYSFTTRWRKESPASVEHTLFEDRRIYGAAVTFHASGSRGAARRCATRDARSTRERAIIIQLLVEFASISLAYRIQPLTADMRGSTAGLADTLAGGGRARAAALQLADVLFASLVVAPAVVAYWKSTWTLMDLYVLPEHAVWSAGACAAAGLAVEVATCAAQGWLARRLRPELGAWYYVLSRVYTLAAGAACVGAWRGVWNLLNECTGSSARTLWSTTCAAALSLAALRALRNICAAPFAVAIDSPQDYFDVPTMFRTSSRDLAQYALDCIFSVAVVGSLVVFVWRGSWALLDIYLFPDDLAKSYWTSLIGGYVLVAITFLLQAPLRWAAARLHGAARLLLADLYHLLSFLATVNVWRSVWGLLDLYLYPETPRLSNWLTHIGSMGLLMALNCSNSTLVRGVYIDAEEPAGECVVFPCHYLRLFFHKERTKRRHKRALAAAAAAAKQPEDASLTPLQLPVIEEKV</sequence>
<feature type="transmembrane region" description="Helical" evidence="1">
    <location>
        <begin position="397"/>
        <end position="416"/>
    </location>
</feature>
<name>A0A8S4G8I2_PLUXY</name>
<gene>
    <name evidence="2" type="ORF">PLXY2_LOCUS13523</name>
</gene>
<comment type="caution">
    <text evidence="2">The sequence shown here is derived from an EMBL/GenBank/DDBJ whole genome shotgun (WGS) entry which is preliminary data.</text>
</comment>
<feature type="transmembrane region" description="Helical" evidence="1">
    <location>
        <begin position="343"/>
        <end position="362"/>
    </location>
</feature>
<evidence type="ECO:0000313" key="2">
    <source>
        <dbReference type="EMBL" id="CAG9135242.1"/>
    </source>
</evidence>
<dbReference type="AlphaFoldDB" id="A0A8S4G8I2"/>
<feature type="transmembrane region" description="Helical" evidence="1">
    <location>
        <begin position="237"/>
        <end position="255"/>
    </location>
</feature>
<feature type="transmembrane region" description="Helical" evidence="1">
    <location>
        <begin position="53"/>
        <end position="71"/>
    </location>
</feature>
<keyword evidence="3" id="KW-1185">Reference proteome</keyword>
<feature type="transmembrane region" description="Helical" evidence="1">
    <location>
        <begin position="308"/>
        <end position="331"/>
    </location>
</feature>
<dbReference type="Pfam" id="PF15993">
    <property type="entry name" value="Fuseless"/>
    <property type="match status" value="2"/>
</dbReference>
<keyword evidence="1" id="KW-0812">Transmembrane</keyword>
<feature type="transmembrane region" description="Helical" evidence="1">
    <location>
        <begin position="12"/>
        <end position="32"/>
    </location>
</feature>
<keyword evidence="1" id="KW-1133">Transmembrane helix</keyword>
<protein>
    <submittedName>
        <fullName evidence="2">(diamondback moth) hypothetical protein</fullName>
    </submittedName>
</protein>
<organism evidence="2 3">
    <name type="scientific">Plutella xylostella</name>
    <name type="common">Diamondback moth</name>
    <name type="synonym">Plutella maculipennis</name>
    <dbReference type="NCBI Taxonomy" id="51655"/>
    <lineage>
        <taxon>Eukaryota</taxon>
        <taxon>Metazoa</taxon>
        <taxon>Ecdysozoa</taxon>
        <taxon>Arthropoda</taxon>
        <taxon>Hexapoda</taxon>
        <taxon>Insecta</taxon>
        <taxon>Pterygota</taxon>
        <taxon>Neoptera</taxon>
        <taxon>Endopterygota</taxon>
        <taxon>Lepidoptera</taxon>
        <taxon>Glossata</taxon>
        <taxon>Ditrysia</taxon>
        <taxon>Yponomeutoidea</taxon>
        <taxon>Plutellidae</taxon>
        <taxon>Plutella</taxon>
    </lineage>
</organism>
<evidence type="ECO:0000256" key="1">
    <source>
        <dbReference type="SAM" id="Phobius"/>
    </source>
</evidence>